<accession>A0ABV9Q333</accession>
<dbReference type="PANTHER" id="PTHR10742">
    <property type="entry name" value="FLAVIN MONOAMINE OXIDASE"/>
    <property type="match status" value="1"/>
</dbReference>
<gene>
    <name evidence="2" type="ORF">ACFO8Q_14640</name>
</gene>
<evidence type="ECO:0000313" key="2">
    <source>
        <dbReference type="EMBL" id="MFC4768580.1"/>
    </source>
</evidence>
<sequence>MRIPEYHYLVFEYIHKFGLQIHPFINETPEEVIYVNGVKTRARIYHRQPDILQYPVAPHEAWKTAKHLFNLAVKPIVDFINKDPIRNWSLVVKRFDKYSMYTFLKFYPHEFGTPFSEGAIEMMAVLLDLEGLMEESFLDILRINMPLVQTRFYQITGGNARLPEAFLPQVQEDIVFQQRMSKIVQYKNGVTIHSIHQSTLEPYSVTGDFAIVTIPFTVLRFVEVEPRDSFSHNKWKAIREMNFAISTKIAIEFKSRFWEREGLMGGKTVTDLPIRFTYAALGGNSISLKRFFCKREPKVSDSTVF</sequence>
<name>A0ABV9Q333_9BACL</name>
<comment type="caution">
    <text evidence="2">The sequence shown here is derived from an EMBL/GenBank/DDBJ whole genome shotgun (WGS) entry which is preliminary data.</text>
</comment>
<dbReference type="Pfam" id="PF01593">
    <property type="entry name" value="Amino_oxidase"/>
    <property type="match status" value="1"/>
</dbReference>
<evidence type="ECO:0000259" key="1">
    <source>
        <dbReference type="Pfam" id="PF01593"/>
    </source>
</evidence>
<proteinExistence type="predicted"/>
<dbReference type="EMBL" id="JBHSHC010000108">
    <property type="protein sequence ID" value="MFC4768580.1"/>
    <property type="molecule type" value="Genomic_DNA"/>
</dbReference>
<reference evidence="3" key="1">
    <citation type="journal article" date="2019" name="Int. J. Syst. Evol. Microbiol.">
        <title>The Global Catalogue of Microorganisms (GCM) 10K type strain sequencing project: providing services to taxonomists for standard genome sequencing and annotation.</title>
        <authorList>
            <consortium name="The Broad Institute Genomics Platform"/>
            <consortium name="The Broad Institute Genome Sequencing Center for Infectious Disease"/>
            <person name="Wu L."/>
            <person name="Ma J."/>
        </authorList>
    </citation>
    <scope>NUCLEOTIDE SEQUENCE [LARGE SCALE GENOMIC DNA]</scope>
    <source>
        <strain evidence="3">WYCCWR 12678</strain>
    </source>
</reference>
<dbReference type="Proteomes" id="UP001596002">
    <property type="component" value="Unassembled WGS sequence"/>
</dbReference>
<dbReference type="PANTHER" id="PTHR10742:SF342">
    <property type="entry name" value="AMINE OXIDASE"/>
    <property type="match status" value="1"/>
</dbReference>
<protein>
    <submittedName>
        <fullName evidence="2">Flavin monoamine oxidase family protein</fullName>
    </submittedName>
</protein>
<dbReference type="InterPro" id="IPR002937">
    <property type="entry name" value="Amino_oxidase"/>
</dbReference>
<evidence type="ECO:0000313" key="3">
    <source>
        <dbReference type="Proteomes" id="UP001596002"/>
    </source>
</evidence>
<organism evidence="2 3">
    <name type="scientific">Effusibacillus consociatus</name>
    <dbReference type="NCBI Taxonomy" id="1117041"/>
    <lineage>
        <taxon>Bacteria</taxon>
        <taxon>Bacillati</taxon>
        <taxon>Bacillota</taxon>
        <taxon>Bacilli</taxon>
        <taxon>Bacillales</taxon>
        <taxon>Alicyclobacillaceae</taxon>
        <taxon>Effusibacillus</taxon>
    </lineage>
</organism>
<feature type="domain" description="Amine oxidase" evidence="1">
    <location>
        <begin position="1"/>
        <end position="278"/>
    </location>
</feature>
<dbReference type="SUPFAM" id="SSF51905">
    <property type="entry name" value="FAD/NAD(P)-binding domain"/>
    <property type="match status" value="1"/>
</dbReference>
<dbReference type="RefSeq" id="WP_380026532.1">
    <property type="nucleotide sequence ID" value="NZ_JBHSHC010000108.1"/>
</dbReference>
<keyword evidence="3" id="KW-1185">Reference proteome</keyword>
<dbReference type="Gene3D" id="3.90.660.10">
    <property type="match status" value="1"/>
</dbReference>
<dbReference type="Gene3D" id="6.10.140.1210">
    <property type="match status" value="1"/>
</dbReference>
<dbReference type="InterPro" id="IPR050281">
    <property type="entry name" value="Flavin_monoamine_oxidase"/>
</dbReference>
<dbReference type="Gene3D" id="1.10.405.10">
    <property type="entry name" value="Guanine Nucleotide Dissociation Inhibitor, domain 1"/>
    <property type="match status" value="1"/>
</dbReference>
<dbReference type="InterPro" id="IPR036188">
    <property type="entry name" value="FAD/NAD-bd_sf"/>
</dbReference>